<dbReference type="HOGENOM" id="CLU_002360_3_0_1"/>
<keyword evidence="3" id="KW-0813">Transport</keyword>
<dbReference type="Proteomes" id="UP000005627">
    <property type="component" value="Chromosome 4"/>
</dbReference>
<evidence type="ECO:0000256" key="16">
    <source>
        <dbReference type="ARBA" id="ARBA00023136"/>
    </source>
</evidence>
<comment type="similarity">
    <text evidence="18">Belongs to the cation transport ATPase (P-type) (TC 3.A.3) family. Type IID subfamily.</text>
</comment>
<dbReference type="InParanoid" id="G8ZTI9"/>
<feature type="transmembrane region" description="Helical" evidence="22">
    <location>
        <begin position="974"/>
        <end position="995"/>
    </location>
</feature>
<dbReference type="InterPro" id="IPR001757">
    <property type="entry name" value="P_typ_ATPase"/>
</dbReference>
<evidence type="ECO:0000313" key="25">
    <source>
        <dbReference type="Proteomes" id="UP000005627"/>
    </source>
</evidence>
<evidence type="ECO:0000259" key="23">
    <source>
        <dbReference type="SMART" id="SM00831"/>
    </source>
</evidence>
<dbReference type="EC" id="7.2.2.3" evidence="19"/>
<protein>
    <recommendedName>
        <fullName evidence="19">P-type Na(+) transporter</fullName>
        <ecNumber evidence="19">7.2.2.3</ecNumber>
    </recommendedName>
</protein>
<dbReference type="InterPro" id="IPR023299">
    <property type="entry name" value="ATPase_P-typ_cyto_dom_N"/>
</dbReference>
<dbReference type="PROSITE" id="PS00154">
    <property type="entry name" value="ATPASE_E1_E2"/>
    <property type="match status" value="1"/>
</dbReference>
<dbReference type="FunFam" id="2.70.150.10:FF:000016">
    <property type="entry name" value="Calcium-transporting P-type ATPase putative"/>
    <property type="match status" value="1"/>
</dbReference>
<evidence type="ECO:0000256" key="15">
    <source>
        <dbReference type="ARBA" id="ARBA00023065"/>
    </source>
</evidence>
<dbReference type="InterPro" id="IPR023298">
    <property type="entry name" value="ATPase_P-typ_TM_dom_sf"/>
</dbReference>
<dbReference type="GO" id="GO:0008554">
    <property type="term" value="F:P-type sodium transporter activity"/>
    <property type="evidence" value="ECO:0007669"/>
    <property type="project" value="UniProtKB-EC"/>
</dbReference>
<dbReference type="InterPro" id="IPR006068">
    <property type="entry name" value="ATPase_P-typ_cation-transptr_C"/>
</dbReference>
<dbReference type="Pfam" id="PF13246">
    <property type="entry name" value="Cation_ATPase"/>
    <property type="match status" value="1"/>
</dbReference>
<dbReference type="NCBIfam" id="TIGR01523">
    <property type="entry name" value="ATPase-IID_K-Na"/>
    <property type="match status" value="1"/>
</dbReference>
<dbReference type="NCBIfam" id="TIGR01494">
    <property type="entry name" value="ATPase_P-type"/>
    <property type="match status" value="2"/>
</dbReference>
<dbReference type="CDD" id="cd02086">
    <property type="entry name" value="P-type_ATPase_Na_ENA"/>
    <property type="match status" value="1"/>
</dbReference>
<keyword evidence="10" id="KW-0460">Magnesium</keyword>
<evidence type="ECO:0000256" key="18">
    <source>
        <dbReference type="ARBA" id="ARBA00035017"/>
    </source>
</evidence>
<evidence type="ECO:0000256" key="1">
    <source>
        <dbReference type="ARBA" id="ARBA00001946"/>
    </source>
</evidence>
<keyword evidence="8" id="KW-0547">Nucleotide-binding</keyword>
<dbReference type="RefSeq" id="XP_003681144.1">
    <property type="nucleotide sequence ID" value="XM_003681096.1"/>
</dbReference>
<dbReference type="SUPFAM" id="SSF81665">
    <property type="entry name" value="Calcium ATPase, transmembrane domain M"/>
    <property type="match status" value="1"/>
</dbReference>
<dbReference type="GeneID" id="11502367"/>
<evidence type="ECO:0000256" key="20">
    <source>
        <dbReference type="ARBA" id="ARBA00048599"/>
    </source>
</evidence>
<evidence type="ECO:0000256" key="2">
    <source>
        <dbReference type="ARBA" id="ARBA00004651"/>
    </source>
</evidence>
<dbReference type="GO" id="GO:0005524">
    <property type="term" value="F:ATP binding"/>
    <property type="evidence" value="ECO:0007669"/>
    <property type="project" value="UniProtKB-KW"/>
</dbReference>
<dbReference type="Gene3D" id="3.40.50.1000">
    <property type="entry name" value="HAD superfamily/HAD-like"/>
    <property type="match status" value="1"/>
</dbReference>
<dbReference type="Pfam" id="PF00690">
    <property type="entry name" value="Cation_ATPase_N"/>
    <property type="match status" value="1"/>
</dbReference>
<dbReference type="InterPro" id="IPR004014">
    <property type="entry name" value="ATPase_P-typ_cation-transptr_N"/>
</dbReference>
<keyword evidence="14" id="KW-0915">Sodium</keyword>
<dbReference type="SUPFAM" id="SSF81660">
    <property type="entry name" value="Metal cation-transporting ATPase, ATP-binding domain N"/>
    <property type="match status" value="1"/>
</dbReference>
<dbReference type="SFLD" id="SFLDF00027">
    <property type="entry name" value="p-type_atpase"/>
    <property type="match status" value="1"/>
</dbReference>
<keyword evidence="6 22" id="KW-0812">Transmembrane</keyword>
<gene>
    <name evidence="24" type="primary">TDEL0D03490</name>
    <name evidence="24" type="ORF">TDEL_0D03490</name>
</gene>
<keyword evidence="16 22" id="KW-0472">Membrane</keyword>
<dbReference type="OrthoDB" id="3352408at2759"/>
<keyword evidence="11" id="KW-0630">Potassium</keyword>
<evidence type="ECO:0000256" key="7">
    <source>
        <dbReference type="ARBA" id="ARBA00022723"/>
    </source>
</evidence>
<evidence type="ECO:0000256" key="5">
    <source>
        <dbReference type="ARBA" id="ARBA00022538"/>
    </source>
</evidence>
<dbReference type="GO" id="GO:0008556">
    <property type="term" value="F:P-type potassium transmembrane transporter activity"/>
    <property type="evidence" value="ECO:0007669"/>
    <property type="project" value="UniProtKB-ARBA"/>
</dbReference>
<dbReference type="InterPro" id="IPR059000">
    <property type="entry name" value="ATPase_P-type_domA"/>
</dbReference>
<keyword evidence="9" id="KW-0067">ATP-binding</keyword>
<keyword evidence="25" id="KW-1185">Reference proteome</keyword>
<keyword evidence="5" id="KW-0633">Potassium transport</keyword>
<dbReference type="FunFam" id="3.40.1110.10:FF:000039">
    <property type="entry name" value="Sodium P-type ATPase"/>
    <property type="match status" value="1"/>
</dbReference>
<proteinExistence type="inferred from homology"/>
<dbReference type="PANTHER" id="PTHR42861">
    <property type="entry name" value="CALCIUM-TRANSPORTING ATPASE"/>
    <property type="match status" value="1"/>
</dbReference>
<dbReference type="Gene3D" id="2.70.150.10">
    <property type="entry name" value="Calcium-transporting ATPase, cytoplasmic transduction domain A"/>
    <property type="match status" value="1"/>
</dbReference>
<accession>G8ZTI9</accession>
<evidence type="ECO:0000256" key="11">
    <source>
        <dbReference type="ARBA" id="ARBA00022958"/>
    </source>
</evidence>
<dbReference type="Pfam" id="PF00122">
    <property type="entry name" value="E1-E2_ATPase"/>
    <property type="match status" value="1"/>
</dbReference>
<dbReference type="eggNOG" id="KOG0202">
    <property type="taxonomic scope" value="Eukaryota"/>
</dbReference>
<evidence type="ECO:0000256" key="13">
    <source>
        <dbReference type="ARBA" id="ARBA00022989"/>
    </source>
</evidence>
<evidence type="ECO:0000256" key="10">
    <source>
        <dbReference type="ARBA" id="ARBA00022842"/>
    </source>
</evidence>
<evidence type="ECO:0000256" key="22">
    <source>
        <dbReference type="SAM" id="Phobius"/>
    </source>
</evidence>
<dbReference type="FunFam" id="3.40.50.1000:FF:000047">
    <property type="entry name" value="Sodium P-type ATPase"/>
    <property type="match status" value="1"/>
</dbReference>
<evidence type="ECO:0000313" key="24">
    <source>
        <dbReference type="EMBL" id="CCE91933.1"/>
    </source>
</evidence>
<comment type="catalytic activity">
    <reaction evidence="21">
        <text>Na(+)(in) + ATP + H2O = Na(+)(out) + ADP + phosphate + H(+)</text>
        <dbReference type="Rhea" id="RHEA:14633"/>
        <dbReference type="ChEBI" id="CHEBI:15377"/>
        <dbReference type="ChEBI" id="CHEBI:15378"/>
        <dbReference type="ChEBI" id="CHEBI:29101"/>
        <dbReference type="ChEBI" id="CHEBI:30616"/>
        <dbReference type="ChEBI" id="CHEBI:43474"/>
        <dbReference type="ChEBI" id="CHEBI:456216"/>
        <dbReference type="EC" id="7.2.2.3"/>
    </reaction>
    <physiologicalReaction direction="left-to-right" evidence="21">
        <dbReference type="Rhea" id="RHEA:14634"/>
    </physiologicalReaction>
</comment>
<evidence type="ECO:0000256" key="3">
    <source>
        <dbReference type="ARBA" id="ARBA00022448"/>
    </source>
</evidence>
<feature type="transmembrane region" description="Helical" evidence="22">
    <location>
        <begin position="59"/>
        <end position="79"/>
    </location>
</feature>
<dbReference type="FunCoup" id="G8ZTI9">
    <property type="interactions" value="88"/>
</dbReference>
<evidence type="ECO:0000256" key="14">
    <source>
        <dbReference type="ARBA" id="ARBA00023053"/>
    </source>
</evidence>
<feature type="transmembrane region" description="Helical" evidence="22">
    <location>
        <begin position="798"/>
        <end position="820"/>
    </location>
</feature>
<dbReference type="Gene3D" id="3.40.1110.10">
    <property type="entry name" value="Calcium-transporting ATPase, cytoplasmic domain N"/>
    <property type="match status" value="1"/>
</dbReference>
<dbReference type="SFLD" id="SFLDG00002">
    <property type="entry name" value="C1.7:_P-type_atpase_like"/>
    <property type="match status" value="1"/>
</dbReference>
<evidence type="ECO:0000256" key="12">
    <source>
        <dbReference type="ARBA" id="ARBA00022967"/>
    </source>
</evidence>
<keyword evidence="7" id="KW-0479">Metal-binding</keyword>
<dbReference type="PRINTS" id="PR00119">
    <property type="entry name" value="CATATPASE"/>
</dbReference>
<organism evidence="24 25">
    <name type="scientific">Torulaspora delbrueckii</name>
    <name type="common">Yeast</name>
    <name type="synonym">Candida colliculosa</name>
    <dbReference type="NCBI Taxonomy" id="4950"/>
    <lineage>
        <taxon>Eukaryota</taxon>
        <taxon>Fungi</taxon>
        <taxon>Dikarya</taxon>
        <taxon>Ascomycota</taxon>
        <taxon>Saccharomycotina</taxon>
        <taxon>Saccharomycetes</taxon>
        <taxon>Saccharomycetales</taxon>
        <taxon>Saccharomycetaceae</taxon>
        <taxon>Torulaspora</taxon>
    </lineage>
</organism>
<dbReference type="InterPro" id="IPR044492">
    <property type="entry name" value="P_typ_ATPase_HD_dom"/>
</dbReference>
<dbReference type="SUPFAM" id="SSF81653">
    <property type="entry name" value="Calcium ATPase, transduction domain A"/>
    <property type="match status" value="1"/>
</dbReference>
<feature type="transmembrane region" description="Helical" evidence="22">
    <location>
        <begin position="278"/>
        <end position="295"/>
    </location>
</feature>
<comment type="catalytic activity">
    <reaction evidence="20">
        <text>K(+)(in) + ATP + H2O = K(+)(out) + ADP + phosphate + H(+)</text>
        <dbReference type="Rhea" id="RHEA:75815"/>
        <dbReference type="ChEBI" id="CHEBI:15377"/>
        <dbReference type="ChEBI" id="CHEBI:15378"/>
        <dbReference type="ChEBI" id="CHEBI:29103"/>
        <dbReference type="ChEBI" id="CHEBI:30616"/>
        <dbReference type="ChEBI" id="CHEBI:43474"/>
        <dbReference type="ChEBI" id="CHEBI:456216"/>
    </reaction>
</comment>
<dbReference type="FunFam" id="1.20.1110.10:FF:000040">
    <property type="entry name" value="Na(+)-exporting P-type ATPase"/>
    <property type="match status" value="1"/>
</dbReference>
<feature type="transmembrane region" description="Helical" evidence="22">
    <location>
        <begin position="307"/>
        <end position="337"/>
    </location>
</feature>
<keyword evidence="4" id="KW-1003">Cell membrane</keyword>
<dbReference type="SMART" id="SM00831">
    <property type="entry name" value="Cation_ATPase_N"/>
    <property type="match status" value="1"/>
</dbReference>
<dbReference type="InterPro" id="IPR018303">
    <property type="entry name" value="ATPase_P-typ_P_site"/>
</dbReference>
<dbReference type="FunFam" id="1.20.1110.10:FF:000015">
    <property type="entry name" value="Sodium ion P-type ATPase"/>
    <property type="match status" value="1"/>
</dbReference>
<sequence length="1075" mass="119014">MSEVDFEFRDFHTLTADQAASKLQTDVQSGLTGEEFRRRCKIVGENSLGDDQGIDYKGLVIHQICNAMILVLLISMVISFAVRDWITGGVIAFVVGINVVIGVYQEYKASKTMNSLKLLSSPSAHTLREGHSEDVPSKEIVPGDVCLVKVGDTIPADLRLIEASNFETDEALLTGESLPIAKQPEAVYEEDTPIGDRLNLAFSSSTVVKGRARGIVISTGLNTEIGKIAQSLRGNNGLISRDPAKNWWQNLWITLKQTCGAFLGTTVGTPLHRKLSKLAILLFGVAVVCAIIVMASQKFRVDRGVAIYAICVALSMIPSSLVVVLTITLSVGAAVMVSRNVIVRKLDSLEALGAVTDICSDKTGTLTQGKMLARQVWVPRFGTVTISNSNEPFNPTAGDINAVPVLSPHEHAHNETEDVGILQDFKQKYYANELPELMRTDLFTEWLETATLANIATVFQDPNTQEWKAHGDPTEIAIQVFAKKMDMPRSALTGENSRNDSDSTCDEKKQEAKYVQVAEFPFDSTIKRMSAVYENTQDNSQTVFAKGAFESVLKCCKYWHGETGIVDLKDDDINNIKEEVNTLSSQGLRVLAFAKKVYYQDALNQDIKGKLSEKRDFAESELCFLGLIGIYDPPRNETAGAVKRFHNAGINVRMLTGDFPGTAKAIAQEVGILPINLYHYPQEVVDVMVMTGTQFDQLSEQEIDDLPVLPLVIARCSPQTKVRMIEALHRRDKFCAMTGDGVNDSPSLKMANVGIAMGINGSDVAKDASDIVLSDDNFASILSAVEEGRRMTDNIQKFVLQLLAENVAQALYLLVGLVFIDQDGKSVFPLSAVEVLWIIVFTSCFPAMGLGIEKAAPDLMDRPPNDAKSGVFTWEVIIDMFAYGIIIAASCMGTFTSILYGKENGELGYNCNADDNPTCHGVFRARSATFATMTWCALILAWEVIDLRRSFFRMQPETDTPYTQFFKDIWSNKFLFWSVILGFITAFPVVYIPVINTKVFLHQAISYEWGIAFAFTIVFWFGAELYKIFKRLYFKNGKRAENPENDLEKKTRYDPFEAYSTTTTMQTEAHLPGKF</sequence>
<dbReference type="InterPro" id="IPR008250">
    <property type="entry name" value="ATPase_P-typ_transduc_dom_A_sf"/>
</dbReference>
<feature type="transmembrane region" description="Helical" evidence="22">
    <location>
        <begin position="85"/>
        <end position="104"/>
    </location>
</feature>
<evidence type="ECO:0000256" key="19">
    <source>
        <dbReference type="ARBA" id="ARBA00035029"/>
    </source>
</evidence>
<comment type="cofactor">
    <cofactor evidence="1">
        <name>Mg(2+)</name>
        <dbReference type="ChEBI" id="CHEBI:18420"/>
    </cofactor>
</comment>
<evidence type="ECO:0000256" key="4">
    <source>
        <dbReference type="ARBA" id="ARBA00022475"/>
    </source>
</evidence>
<keyword evidence="15" id="KW-0406">Ion transport</keyword>
<evidence type="ECO:0000256" key="17">
    <source>
        <dbReference type="ARBA" id="ARBA00023201"/>
    </source>
</evidence>
<dbReference type="SUPFAM" id="SSF56784">
    <property type="entry name" value="HAD-like"/>
    <property type="match status" value="1"/>
</dbReference>
<dbReference type="EMBL" id="HE616745">
    <property type="protein sequence ID" value="CCE91933.1"/>
    <property type="molecule type" value="Genomic_DNA"/>
</dbReference>
<reference evidence="24 25" key="1">
    <citation type="journal article" date="2011" name="Proc. Natl. Acad. Sci. U.S.A.">
        <title>Evolutionary erosion of yeast sex chromosomes by mating-type switching accidents.</title>
        <authorList>
            <person name="Gordon J.L."/>
            <person name="Armisen D."/>
            <person name="Proux-Wera E."/>
            <person name="Oheigeartaigh S.S."/>
            <person name="Byrne K.P."/>
            <person name="Wolfe K.H."/>
        </authorList>
    </citation>
    <scope>NUCLEOTIDE SEQUENCE [LARGE SCALE GENOMIC DNA]</scope>
    <source>
        <strain evidence="25">ATCC 10662 / CBS 1146 / NBRC 0425 / NCYC 2629 / NRRL Y-866</strain>
    </source>
</reference>
<keyword evidence="17" id="KW-0739">Sodium transport</keyword>
<keyword evidence="12" id="KW-1278">Translocase</keyword>
<evidence type="ECO:0000256" key="21">
    <source>
        <dbReference type="ARBA" id="ARBA00049499"/>
    </source>
</evidence>
<dbReference type="Gene3D" id="1.20.1110.10">
    <property type="entry name" value="Calcium-transporting ATPase, transmembrane domain"/>
    <property type="match status" value="2"/>
</dbReference>
<dbReference type="GO" id="GO:0005886">
    <property type="term" value="C:plasma membrane"/>
    <property type="evidence" value="ECO:0007669"/>
    <property type="project" value="UniProtKB-SubCell"/>
</dbReference>
<dbReference type="GO" id="GO:0016887">
    <property type="term" value="F:ATP hydrolysis activity"/>
    <property type="evidence" value="ECO:0007669"/>
    <property type="project" value="InterPro"/>
</dbReference>
<dbReference type="Pfam" id="PF00689">
    <property type="entry name" value="Cation_ATPase_C"/>
    <property type="match status" value="1"/>
</dbReference>
<dbReference type="GO" id="GO:0046872">
    <property type="term" value="F:metal ion binding"/>
    <property type="evidence" value="ECO:0007669"/>
    <property type="project" value="UniProtKB-KW"/>
</dbReference>
<dbReference type="InterPro" id="IPR006414">
    <property type="entry name" value="P-type_ATPase_IID"/>
</dbReference>
<evidence type="ECO:0000256" key="8">
    <source>
        <dbReference type="ARBA" id="ARBA00022741"/>
    </source>
</evidence>
<comment type="subcellular location">
    <subcellularLocation>
        <location evidence="2">Cell membrane</location>
        <topology evidence="2">Multi-pass membrane protein</topology>
    </subcellularLocation>
</comment>
<dbReference type="InterPro" id="IPR036412">
    <property type="entry name" value="HAD-like_sf"/>
</dbReference>
<name>G8ZTI9_TORDE</name>
<dbReference type="STRING" id="1076872.G8ZTI9"/>
<dbReference type="InterPro" id="IPR023214">
    <property type="entry name" value="HAD_sf"/>
</dbReference>
<evidence type="ECO:0000256" key="6">
    <source>
        <dbReference type="ARBA" id="ARBA00022692"/>
    </source>
</evidence>
<feature type="transmembrane region" description="Helical" evidence="22">
    <location>
        <begin position="1007"/>
        <end position="1029"/>
    </location>
</feature>
<evidence type="ECO:0000256" key="9">
    <source>
        <dbReference type="ARBA" id="ARBA00022840"/>
    </source>
</evidence>
<feature type="transmembrane region" description="Helical" evidence="22">
    <location>
        <begin position="871"/>
        <end position="900"/>
    </location>
</feature>
<keyword evidence="13 22" id="KW-1133">Transmembrane helix</keyword>
<feature type="domain" description="Cation-transporting P-type ATPase N-terminal" evidence="23">
    <location>
        <begin position="10"/>
        <end position="84"/>
    </location>
</feature>
<feature type="transmembrane region" description="Helical" evidence="22">
    <location>
        <begin position="927"/>
        <end position="945"/>
    </location>
</feature>
<dbReference type="AlphaFoldDB" id="G8ZTI9"/>
<feature type="transmembrane region" description="Helical" evidence="22">
    <location>
        <begin position="826"/>
        <end position="850"/>
    </location>
</feature>
<dbReference type="KEGG" id="tdl:TDEL_0D03490"/>
<dbReference type="SFLD" id="SFLDS00003">
    <property type="entry name" value="Haloacid_Dehalogenase"/>
    <property type="match status" value="1"/>
</dbReference>